<dbReference type="CDD" id="cd06563">
    <property type="entry name" value="GH20_chitobiase-like"/>
    <property type="match status" value="1"/>
</dbReference>
<evidence type="ECO:0000259" key="8">
    <source>
        <dbReference type="Pfam" id="PF00728"/>
    </source>
</evidence>
<dbReference type="InterPro" id="IPR017853">
    <property type="entry name" value="GH"/>
</dbReference>
<feature type="domain" description="Glycoside hydrolase family 20 catalytic" evidence="8">
    <location>
        <begin position="127"/>
        <end position="458"/>
    </location>
</feature>
<dbReference type="EMBL" id="BAAADD010000006">
    <property type="protein sequence ID" value="GAA0574661.1"/>
    <property type="molecule type" value="Genomic_DNA"/>
</dbReference>
<dbReference type="SUPFAM" id="SSF51445">
    <property type="entry name" value="(Trans)glycosidases"/>
    <property type="match status" value="1"/>
</dbReference>
<comment type="catalytic activity">
    <reaction evidence="1">
        <text>Hydrolysis of terminal non-reducing N-acetyl-D-hexosamine residues in N-acetyl-beta-D-hexosaminides.</text>
        <dbReference type="EC" id="3.2.1.52"/>
    </reaction>
</comment>
<dbReference type="SUPFAM" id="SSF55545">
    <property type="entry name" value="beta-N-acetylhexosaminidase-like domain"/>
    <property type="match status" value="1"/>
</dbReference>
<name>A0ABP3PTB0_9PROT</name>
<gene>
    <name evidence="11" type="ORF">GCM10008942_24270</name>
</gene>
<evidence type="ECO:0000313" key="12">
    <source>
        <dbReference type="Proteomes" id="UP001499951"/>
    </source>
</evidence>
<dbReference type="Pfam" id="PF13290">
    <property type="entry name" value="CHB_HEX_C_1"/>
    <property type="match status" value="1"/>
</dbReference>
<dbReference type="InterPro" id="IPR015883">
    <property type="entry name" value="Glyco_hydro_20_cat"/>
</dbReference>
<evidence type="ECO:0000256" key="2">
    <source>
        <dbReference type="ARBA" id="ARBA00006285"/>
    </source>
</evidence>
<dbReference type="Proteomes" id="UP001499951">
    <property type="component" value="Unassembled WGS sequence"/>
</dbReference>
<protein>
    <recommendedName>
        <fullName evidence="3">beta-N-acetylhexosaminidase</fullName>
        <ecNumber evidence="3">3.2.1.52</ecNumber>
    </recommendedName>
    <alternativeName>
        <fullName evidence="6">Beta-N-acetylhexosaminidase</fullName>
    </alternativeName>
    <alternativeName>
        <fullName evidence="7">N-acetyl-beta-glucosaminidase</fullName>
    </alternativeName>
</protein>
<evidence type="ECO:0000256" key="4">
    <source>
        <dbReference type="ARBA" id="ARBA00022801"/>
    </source>
</evidence>
<dbReference type="InterPro" id="IPR025705">
    <property type="entry name" value="Beta_hexosaminidase_sua/sub"/>
</dbReference>
<evidence type="ECO:0000256" key="3">
    <source>
        <dbReference type="ARBA" id="ARBA00012663"/>
    </source>
</evidence>
<dbReference type="InterPro" id="IPR015882">
    <property type="entry name" value="HEX_bac_N"/>
</dbReference>
<comment type="similarity">
    <text evidence="2">Belongs to the glycosyl hydrolase 20 family.</text>
</comment>
<accession>A0ABP3PTB0</accession>
<evidence type="ECO:0000313" key="11">
    <source>
        <dbReference type="EMBL" id="GAA0574661.1"/>
    </source>
</evidence>
<feature type="domain" description="GH29D-like beta-sandwich" evidence="10">
    <location>
        <begin position="500"/>
        <end position="554"/>
    </location>
</feature>
<dbReference type="Pfam" id="PF00728">
    <property type="entry name" value="Glyco_hydro_20"/>
    <property type="match status" value="1"/>
</dbReference>
<feature type="domain" description="Beta-hexosaminidase bacterial type N-terminal" evidence="9">
    <location>
        <begin position="2"/>
        <end position="124"/>
    </location>
</feature>
<evidence type="ECO:0000256" key="7">
    <source>
        <dbReference type="ARBA" id="ARBA00033000"/>
    </source>
</evidence>
<comment type="caution">
    <text evidence="11">The sequence shown here is derived from an EMBL/GenBank/DDBJ whole genome shotgun (WGS) entry which is preliminary data.</text>
</comment>
<dbReference type="Gene3D" id="3.30.379.10">
    <property type="entry name" value="Chitobiase/beta-hexosaminidase domain 2-like"/>
    <property type="match status" value="1"/>
</dbReference>
<keyword evidence="4" id="KW-0378">Hydrolase</keyword>
<reference evidence="12" key="1">
    <citation type="journal article" date="2019" name="Int. J. Syst. Evol. Microbiol.">
        <title>The Global Catalogue of Microorganisms (GCM) 10K type strain sequencing project: providing services to taxonomists for standard genome sequencing and annotation.</title>
        <authorList>
            <consortium name="The Broad Institute Genomics Platform"/>
            <consortium name="The Broad Institute Genome Sequencing Center for Infectious Disease"/>
            <person name="Wu L."/>
            <person name="Ma J."/>
        </authorList>
    </citation>
    <scope>NUCLEOTIDE SEQUENCE [LARGE SCALE GENOMIC DNA]</scope>
    <source>
        <strain evidence="12">JCM 15089</strain>
    </source>
</reference>
<dbReference type="InterPro" id="IPR059177">
    <property type="entry name" value="GH29D-like_dom"/>
</dbReference>
<keyword evidence="5" id="KW-0326">Glycosidase</keyword>
<sequence length="710" mass="78120">MIPWPRALTREPGTFRLAAATPIVCTGTNDAGCAAAADRLRAWIAKSRGLTLSQAASGPAIVFRRTVAPAGEGYRLTVTPSNITIEAARDAGFLYGAATLFQLATQQAGATGEIDIPAVTIDDAPRFAWRGLMLDSVRHFQPPAAVKTLLDAMAWHKLNVLHWHLADDQGWRIEIKRYPRLTQVGAYRFNSREGRYGGYYTQAEIRDIVAYAKARNITVVPEIEMPGHALAAIAAYPRLGSVKRVSKGPSGDWGVFPYLYNVNDTTFAFLENVLSEVMALFPSPYIHIGGDEAPKDQWDASPEVQKRMRALGISDTKALQGYFTDRIGKFLLAHGRRPIGWDEIIEGHPSPDAAVMSWRTVESASEAANLGHDVVLSPAPTYYLDYCQAQRLGEPTCRGPEIPLREVYAFDPAPKGALEKHLIGVQANAWTEHMPTPQAMFRAVFPRAAALAETGWSTEHDWNRFVGALPAQFDRYAAFDLPYAPVVFAVDVGAEPSPAGARITLTNQAKFGALRYTLDGSEPGPNSPLYTAPFETAMPVTLEAATFSDGQRIGPVTSKRLDASSILRRSSWTMNQCTNDLPLAQRSRDGKVSMVNVMHPCWIYRHADLGALKGLDVSVAPLPFNFQLMHDITKIPLDPKAARSGQLEIRRDDCAGPVLAIVKLPKTRGYRTIRTTWASQAGVHDICLNFARRKVDPVWAIDWVQPLRKE</sequence>
<dbReference type="Gene3D" id="3.20.20.80">
    <property type="entry name" value="Glycosidases"/>
    <property type="match status" value="1"/>
</dbReference>
<evidence type="ECO:0000259" key="9">
    <source>
        <dbReference type="Pfam" id="PF02838"/>
    </source>
</evidence>
<proteinExistence type="inferred from homology"/>
<organism evidence="11 12">
    <name type="scientific">Rhizomicrobium electricum</name>
    <dbReference type="NCBI Taxonomy" id="480070"/>
    <lineage>
        <taxon>Bacteria</taxon>
        <taxon>Pseudomonadati</taxon>
        <taxon>Pseudomonadota</taxon>
        <taxon>Alphaproteobacteria</taxon>
        <taxon>Micropepsales</taxon>
        <taxon>Micropepsaceae</taxon>
        <taxon>Rhizomicrobium</taxon>
    </lineage>
</organism>
<evidence type="ECO:0000256" key="6">
    <source>
        <dbReference type="ARBA" id="ARBA00030512"/>
    </source>
</evidence>
<keyword evidence="12" id="KW-1185">Reference proteome</keyword>
<dbReference type="PRINTS" id="PR00738">
    <property type="entry name" value="GLHYDRLASE20"/>
</dbReference>
<dbReference type="InterPro" id="IPR029018">
    <property type="entry name" value="Hex-like_dom2"/>
</dbReference>
<dbReference type="Pfam" id="PF02838">
    <property type="entry name" value="Glyco_hydro_20b"/>
    <property type="match status" value="1"/>
</dbReference>
<evidence type="ECO:0000256" key="5">
    <source>
        <dbReference type="ARBA" id="ARBA00023295"/>
    </source>
</evidence>
<evidence type="ECO:0000259" key="10">
    <source>
        <dbReference type="Pfam" id="PF13290"/>
    </source>
</evidence>
<dbReference type="PANTHER" id="PTHR22600">
    <property type="entry name" value="BETA-HEXOSAMINIDASE"/>
    <property type="match status" value="1"/>
</dbReference>
<dbReference type="PANTHER" id="PTHR22600:SF57">
    <property type="entry name" value="BETA-N-ACETYLHEXOSAMINIDASE"/>
    <property type="match status" value="1"/>
</dbReference>
<dbReference type="Gene3D" id="2.60.120.260">
    <property type="entry name" value="Galactose-binding domain-like"/>
    <property type="match status" value="1"/>
</dbReference>
<dbReference type="EC" id="3.2.1.52" evidence="3"/>
<evidence type="ECO:0000256" key="1">
    <source>
        <dbReference type="ARBA" id="ARBA00001231"/>
    </source>
</evidence>